<dbReference type="EMBL" id="WJXA01000002">
    <property type="protein sequence ID" value="KAF7151356.1"/>
    <property type="molecule type" value="Genomic_DNA"/>
</dbReference>
<keyword evidence="5" id="KW-0472">Membrane</keyword>
<dbReference type="AlphaFoldDB" id="A0A834HFG7"/>
<evidence type="ECO:0000256" key="4">
    <source>
        <dbReference type="SAM" id="Coils"/>
    </source>
</evidence>
<evidence type="ECO:0000256" key="3">
    <source>
        <dbReference type="ARBA" id="ARBA00022833"/>
    </source>
</evidence>
<evidence type="ECO:0000259" key="6">
    <source>
        <dbReference type="Pfam" id="PF06839"/>
    </source>
</evidence>
<keyword evidence="1" id="KW-0479">Metal-binding</keyword>
<protein>
    <recommendedName>
        <fullName evidence="6">GRF-type domain-containing protein</fullName>
    </recommendedName>
</protein>
<comment type="caution">
    <text evidence="7">The sequence shown here is derived from an EMBL/GenBank/DDBJ whole genome shotgun (WGS) entry which is preliminary data.</text>
</comment>
<proteinExistence type="predicted"/>
<sequence>MDSSSSSANLCIEDSKKFCRCGLQAKLKTSKTTTNPGKKFYGCTKYKTKQSYAMGLHRDEERQTEIDNLKNEIKDMQKKIDDLELKNQMLQEILTEQRSSGNFSWKLVLMLAFVMWIMMYLA</sequence>
<dbReference type="GO" id="GO:0008270">
    <property type="term" value="F:zinc ion binding"/>
    <property type="evidence" value="ECO:0007669"/>
    <property type="project" value="UniProtKB-KW"/>
</dbReference>
<organism evidence="7 8">
    <name type="scientific">Rhododendron simsii</name>
    <name type="common">Sims's rhododendron</name>
    <dbReference type="NCBI Taxonomy" id="118357"/>
    <lineage>
        <taxon>Eukaryota</taxon>
        <taxon>Viridiplantae</taxon>
        <taxon>Streptophyta</taxon>
        <taxon>Embryophyta</taxon>
        <taxon>Tracheophyta</taxon>
        <taxon>Spermatophyta</taxon>
        <taxon>Magnoliopsida</taxon>
        <taxon>eudicotyledons</taxon>
        <taxon>Gunneridae</taxon>
        <taxon>Pentapetalae</taxon>
        <taxon>asterids</taxon>
        <taxon>Ericales</taxon>
        <taxon>Ericaceae</taxon>
        <taxon>Ericoideae</taxon>
        <taxon>Rhodoreae</taxon>
        <taxon>Rhododendron</taxon>
    </lineage>
</organism>
<dbReference type="OrthoDB" id="2822301at2759"/>
<feature type="coiled-coil region" evidence="4">
    <location>
        <begin position="59"/>
        <end position="100"/>
    </location>
</feature>
<keyword evidence="4" id="KW-0175">Coiled coil</keyword>
<accession>A0A834HFG7</accession>
<keyword evidence="2" id="KW-0863">Zinc-finger</keyword>
<keyword evidence="8" id="KW-1185">Reference proteome</keyword>
<gene>
    <name evidence="7" type="ORF">RHSIM_Rhsim02G0149200</name>
</gene>
<evidence type="ECO:0000256" key="5">
    <source>
        <dbReference type="SAM" id="Phobius"/>
    </source>
</evidence>
<dbReference type="Pfam" id="PF06839">
    <property type="entry name" value="Zn_ribbon_GRF"/>
    <property type="match status" value="1"/>
</dbReference>
<dbReference type="InterPro" id="IPR010666">
    <property type="entry name" value="Znf_GRF"/>
</dbReference>
<feature type="domain" description="GRF-type" evidence="6">
    <location>
        <begin position="18"/>
        <end position="49"/>
    </location>
</feature>
<feature type="transmembrane region" description="Helical" evidence="5">
    <location>
        <begin position="103"/>
        <end position="121"/>
    </location>
</feature>
<evidence type="ECO:0000313" key="7">
    <source>
        <dbReference type="EMBL" id="KAF7151356.1"/>
    </source>
</evidence>
<dbReference type="PANTHER" id="PTHR33248">
    <property type="entry name" value="ZINC ION-BINDING PROTEIN"/>
    <property type="match status" value="1"/>
</dbReference>
<evidence type="ECO:0000256" key="2">
    <source>
        <dbReference type="ARBA" id="ARBA00022771"/>
    </source>
</evidence>
<name>A0A834HFG7_RHOSS</name>
<keyword evidence="5" id="KW-0812">Transmembrane</keyword>
<keyword evidence="3" id="KW-0862">Zinc</keyword>
<reference evidence="7" key="1">
    <citation type="submission" date="2019-11" db="EMBL/GenBank/DDBJ databases">
        <authorList>
            <person name="Liu Y."/>
            <person name="Hou J."/>
            <person name="Li T.-Q."/>
            <person name="Guan C.-H."/>
            <person name="Wu X."/>
            <person name="Wu H.-Z."/>
            <person name="Ling F."/>
            <person name="Zhang R."/>
            <person name="Shi X.-G."/>
            <person name="Ren J.-P."/>
            <person name="Chen E.-F."/>
            <person name="Sun J.-M."/>
        </authorList>
    </citation>
    <scope>NUCLEOTIDE SEQUENCE</scope>
    <source>
        <strain evidence="7">Adult_tree_wgs_1</strain>
        <tissue evidence="7">Leaves</tissue>
    </source>
</reference>
<dbReference type="Proteomes" id="UP000626092">
    <property type="component" value="Unassembled WGS sequence"/>
</dbReference>
<evidence type="ECO:0000256" key="1">
    <source>
        <dbReference type="ARBA" id="ARBA00022723"/>
    </source>
</evidence>
<keyword evidence="5" id="KW-1133">Transmembrane helix</keyword>
<evidence type="ECO:0000313" key="8">
    <source>
        <dbReference type="Proteomes" id="UP000626092"/>
    </source>
</evidence>